<evidence type="ECO:0000313" key="2">
    <source>
        <dbReference type="EMBL" id="VUD70719.1"/>
    </source>
</evidence>
<accession>A0A509EB17</accession>
<gene>
    <name evidence="2" type="ORF">MET9862_01292</name>
</gene>
<dbReference type="AlphaFoldDB" id="A0A509EB17"/>
<organism evidence="2 3">
    <name type="scientific">Methylobacterium symbioticum</name>
    <dbReference type="NCBI Taxonomy" id="2584084"/>
    <lineage>
        <taxon>Bacteria</taxon>
        <taxon>Pseudomonadati</taxon>
        <taxon>Pseudomonadota</taxon>
        <taxon>Alphaproteobacteria</taxon>
        <taxon>Hyphomicrobiales</taxon>
        <taxon>Methylobacteriaceae</taxon>
        <taxon>Methylobacterium</taxon>
    </lineage>
</organism>
<evidence type="ECO:0000313" key="3">
    <source>
        <dbReference type="Proteomes" id="UP000410984"/>
    </source>
</evidence>
<feature type="transmembrane region" description="Helical" evidence="1">
    <location>
        <begin position="163"/>
        <end position="183"/>
    </location>
</feature>
<dbReference type="EMBL" id="CABFPH010000012">
    <property type="protein sequence ID" value="VUD70719.1"/>
    <property type="molecule type" value="Genomic_DNA"/>
</dbReference>
<dbReference type="Proteomes" id="UP000410984">
    <property type="component" value="Unassembled WGS sequence"/>
</dbReference>
<protein>
    <submittedName>
        <fullName evidence="2">Uncharacterized protein</fullName>
    </submittedName>
</protein>
<proteinExistence type="predicted"/>
<keyword evidence="3" id="KW-1185">Reference proteome</keyword>
<keyword evidence="1" id="KW-0812">Transmembrane</keyword>
<dbReference type="RefSeq" id="WP_185156770.1">
    <property type="nucleotide sequence ID" value="NZ_CABFPH010000012.1"/>
</dbReference>
<keyword evidence="1" id="KW-1133">Transmembrane helix</keyword>
<reference evidence="2 3" key="1">
    <citation type="submission" date="2019-06" db="EMBL/GenBank/DDBJ databases">
        <authorList>
            <person name="Rodrigo-Torres L."/>
            <person name="Arahal R. D."/>
            <person name="Lucena T."/>
        </authorList>
    </citation>
    <scope>NUCLEOTIDE SEQUENCE [LARGE SCALE GENOMIC DNA]</scope>
    <source>
        <strain evidence="2 3">SB0023/3</strain>
    </source>
</reference>
<name>A0A509EB17_9HYPH</name>
<feature type="transmembrane region" description="Helical" evidence="1">
    <location>
        <begin position="49"/>
        <end position="69"/>
    </location>
</feature>
<feature type="transmembrane region" description="Helical" evidence="1">
    <location>
        <begin position="81"/>
        <end position="103"/>
    </location>
</feature>
<evidence type="ECO:0000256" key="1">
    <source>
        <dbReference type="SAM" id="Phobius"/>
    </source>
</evidence>
<feature type="transmembrane region" description="Helical" evidence="1">
    <location>
        <begin position="123"/>
        <end position="142"/>
    </location>
</feature>
<sequence length="243" mass="24913">MRGTRAILAGAPLAAALLTLFAVAATGLSQRSALPLAVESYAYGFFLDRYPLFAFALVYGLARILAAAAMPGSASPARRAVFAGLGLVLLLAAALHPTFGGLVLRGGFMAGGSAFLSGQPLGLAYVIGAAVAALVFGLAVGLPIWLGQARFQPVGFWRRTGGLAATATGSFLALWLAAALLGLGRDFGVGPWPRRAFSSDETLRAALVLVVAALPHVLVTAFRGPGPTPTDATRRSLEVSRPT</sequence>
<keyword evidence="1" id="KW-0472">Membrane</keyword>
<feature type="transmembrane region" description="Helical" evidence="1">
    <location>
        <begin position="203"/>
        <end position="222"/>
    </location>
</feature>